<dbReference type="Proteomes" id="UP000223968">
    <property type="component" value="Unassembled WGS sequence"/>
</dbReference>
<protein>
    <submittedName>
        <fullName evidence="1">Uncharacterized protein</fullName>
    </submittedName>
</protein>
<dbReference type="OrthoDB" id="5153231at2759"/>
<proteinExistence type="predicted"/>
<accession>A0A2B7XTU9</accession>
<gene>
    <name evidence="1" type="ORF">AJ79_02559</name>
</gene>
<keyword evidence="2" id="KW-1185">Reference proteome</keyword>
<reference evidence="1 2" key="1">
    <citation type="submission" date="2017-10" db="EMBL/GenBank/DDBJ databases">
        <title>Comparative genomics in systemic dimorphic fungi from Ajellomycetaceae.</title>
        <authorList>
            <person name="Munoz J.F."/>
            <person name="Mcewen J.G."/>
            <person name="Clay O.K."/>
            <person name="Cuomo C.A."/>
        </authorList>
    </citation>
    <scope>NUCLEOTIDE SEQUENCE [LARGE SCALE GENOMIC DNA]</scope>
    <source>
        <strain evidence="1 2">UAMH5409</strain>
    </source>
</reference>
<organism evidence="1 2">
    <name type="scientific">Helicocarpus griseus UAMH5409</name>
    <dbReference type="NCBI Taxonomy" id="1447875"/>
    <lineage>
        <taxon>Eukaryota</taxon>
        <taxon>Fungi</taxon>
        <taxon>Dikarya</taxon>
        <taxon>Ascomycota</taxon>
        <taxon>Pezizomycotina</taxon>
        <taxon>Eurotiomycetes</taxon>
        <taxon>Eurotiomycetidae</taxon>
        <taxon>Onygenales</taxon>
        <taxon>Ajellomycetaceae</taxon>
        <taxon>Helicocarpus</taxon>
    </lineage>
</organism>
<name>A0A2B7XTU9_9EURO</name>
<dbReference type="AlphaFoldDB" id="A0A2B7XTU9"/>
<evidence type="ECO:0000313" key="1">
    <source>
        <dbReference type="EMBL" id="PGH15194.1"/>
    </source>
</evidence>
<sequence>MTRDFGDATKPAYNPVDKDRRDSPFVLEGLASTYTEAVMNDCFKQTLFKQLPPELQLAVSRFIGPCWYLIVLGETHHLIEQMQKNHSIQRTQLTPSQNIYLTRTIYQGESYTSEINATPLELHGQGSLEQESITLTAVITKVVMSTDHVGIRRIQLLGKDSQPSPDDSPWYEIIQSPGIHSGFRVIHSFPAKQCVGSDNSRTLLLGRMPTELQPDFKFTPLVGEGDGILSGLIHNGLDPNSQFISELGVTCNPHRGTGITRCPQPSFAPYDQPPVLPFRTSRVTTTWYITKAPLGRLSGVQICQDQELPHRPCLGLLLYYEDGSVEAVGQIRWDRTISSKVHVPICLRNKEFERRNYISEVREFGRLASNAEDDGWQEVPEKGTIVWWLSHIGDRVTIYSD</sequence>
<comment type="caution">
    <text evidence="1">The sequence shown here is derived from an EMBL/GenBank/DDBJ whole genome shotgun (WGS) entry which is preliminary data.</text>
</comment>
<dbReference type="STRING" id="1447875.A0A2B7XTU9"/>
<evidence type="ECO:0000313" key="2">
    <source>
        <dbReference type="Proteomes" id="UP000223968"/>
    </source>
</evidence>
<dbReference type="EMBL" id="PDNB01000027">
    <property type="protein sequence ID" value="PGH15194.1"/>
    <property type="molecule type" value="Genomic_DNA"/>
</dbReference>